<proteinExistence type="predicted"/>
<reference evidence="1" key="1">
    <citation type="submission" date="2018-01" db="EMBL/GenBank/DDBJ databases">
        <title>An insight into the sialome of Amazonian anophelines.</title>
        <authorList>
            <person name="Ribeiro J.M."/>
            <person name="Scarpassa V."/>
            <person name="Calvo E."/>
        </authorList>
    </citation>
    <scope>NUCLEOTIDE SEQUENCE</scope>
    <source>
        <tissue evidence="1">Salivary glands</tissue>
    </source>
</reference>
<accession>A0A2M4C943</accession>
<organism evidence="1">
    <name type="scientific">Anopheles marajoara</name>
    <dbReference type="NCBI Taxonomy" id="58244"/>
    <lineage>
        <taxon>Eukaryota</taxon>
        <taxon>Metazoa</taxon>
        <taxon>Ecdysozoa</taxon>
        <taxon>Arthropoda</taxon>
        <taxon>Hexapoda</taxon>
        <taxon>Insecta</taxon>
        <taxon>Pterygota</taxon>
        <taxon>Neoptera</taxon>
        <taxon>Endopterygota</taxon>
        <taxon>Diptera</taxon>
        <taxon>Nematocera</taxon>
        <taxon>Culicoidea</taxon>
        <taxon>Culicidae</taxon>
        <taxon>Anophelinae</taxon>
        <taxon>Anopheles</taxon>
    </lineage>
</organism>
<sequence length="99" mass="11240">MVRRLPARPERLGQVLVPVDQAWAQTTDVTAQTIGVEPEAWDRTIGVTMITTIVTTVSMHSRGNRLERPRQQQHHHHNNRLLGSSWVMLVVSVEVEAVR</sequence>
<dbReference type="EMBL" id="GGFJ01012624">
    <property type="protein sequence ID" value="MBW61765.1"/>
    <property type="molecule type" value="Transcribed_RNA"/>
</dbReference>
<dbReference type="AlphaFoldDB" id="A0A2M4C943"/>
<name>A0A2M4C943_9DIPT</name>
<evidence type="ECO:0000313" key="1">
    <source>
        <dbReference type="EMBL" id="MBW61765.1"/>
    </source>
</evidence>
<protein>
    <submittedName>
        <fullName evidence="1">Putative secreted protein</fullName>
    </submittedName>
</protein>